<feature type="non-terminal residue" evidence="2">
    <location>
        <position position="1"/>
    </location>
</feature>
<sequence>QIPGGYVIRNVNDSDVKEMAAFAFSILTANSHPHHLALIKILKAESQVVAGTNYKMAL</sequence>
<evidence type="ECO:0000313" key="2">
    <source>
        <dbReference type="EMBL" id="EFX69518.1"/>
    </source>
</evidence>
<dbReference type="AlphaFoldDB" id="E9HFE4"/>
<evidence type="ECO:0000313" key="3">
    <source>
        <dbReference type="Proteomes" id="UP000000305"/>
    </source>
</evidence>
<dbReference type="EMBL" id="GL732635">
    <property type="protein sequence ID" value="EFX69518.1"/>
    <property type="molecule type" value="Genomic_DNA"/>
</dbReference>
<dbReference type="GO" id="GO:0004869">
    <property type="term" value="F:cysteine-type endopeptidase inhibitor activity"/>
    <property type="evidence" value="ECO:0007669"/>
    <property type="project" value="InterPro"/>
</dbReference>
<dbReference type="PhylomeDB" id="E9HFE4"/>
<dbReference type="InParanoid" id="E9HFE4"/>
<proteinExistence type="predicted"/>
<dbReference type="PANTHER" id="PTHR47364:SF2">
    <property type="entry name" value="CYSTEINE PROTEINASE INHIBITOR 5"/>
    <property type="match status" value="1"/>
</dbReference>
<name>E9HFE4_DAPPU</name>
<dbReference type="InterPro" id="IPR046350">
    <property type="entry name" value="Cystatin_sf"/>
</dbReference>
<dbReference type="OrthoDB" id="6357437at2759"/>
<accession>E9HFE4</accession>
<protein>
    <recommendedName>
        <fullName evidence="1">Cystatin domain-containing protein</fullName>
    </recommendedName>
</protein>
<dbReference type="Proteomes" id="UP000000305">
    <property type="component" value="Unassembled WGS sequence"/>
</dbReference>
<reference evidence="2 3" key="1">
    <citation type="journal article" date="2011" name="Science">
        <title>The ecoresponsive genome of Daphnia pulex.</title>
        <authorList>
            <person name="Colbourne J.K."/>
            <person name="Pfrender M.E."/>
            <person name="Gilbert D."/>
            <person name="Thomas W.K."/>
            <person name="Tucker A."/>
            <person name="Oakley T.H."/>
            <person name="Tokishita S."/>
            <person name="Aerts A."/>
            <person name="Arnold G.J."/>
            <person name="Basu M.K."/>
            <person name="Bauer D.J."/>
            <person name="Caceres C.E."/>
            <person name="Carmel L."/>
            <person name="Casola C."/>
            <person name="Choi J.H."/>
            <person name="Detter J.C."/>
            <person name="Dong Q."/>
            <person name="Dusheyko S."/>
            <person name="Eads B.D."/>
            <person name="Frohlich T."/>
            <person name="Geiler-Samerotte K.A."/>
            <person name="Gerlach D."/>
            <person name="Hatcher P."/>
            <person name="Jogdeo S."/>
            <person name="Krijgsveld J."/>
            <person name="Kriventseva E.V."/>
            <person name="Kultz D."/>
            <person name="Laforsch C."/>
            <person name="Lindquist E."/>
            <person name="Lopez J."/>
            <person name="Manak J.R."/>
            <person name="Muller J."/>
            <person name="Pangilinan J."/>
            <person name="Patwardhan R.P."/>
            <person name="Pitluck S."/>
            <person name="Pritham E.J."/>
            <person name="Rechtsteiner A."/>
            <person name="Rho M."/>
            <person name="Rogozin I.B."/>
            <person name="Sakarya O."/>
            <person name="Salamov A."/>
            <person name="Schaack S."/>
            <person name="Shapiro H."/>
            <person name="Shiga Y."/>
            <person name="Skalitzky C."/>
            <person name="Smith Z."/>
            <person name="Souvorov A."/>
            <person name="Sung W."/>
            <person name="Tang Z."/>
            <person name="Tsuchiya D."/>
            <person name="Tu H."/>
            <person name="Vos H."/>
            <person name="Wang M."/>
            <person name="Wolf Y.I."/>
            <person name="Yamagata H."/>
            <person name="Yamada T."/>
            <person name="Ye Y."/>
            <person name="Shaw J.R."/>
            <person name="Andrews J."/>
            <person name="Crease T.J."/>
            <person name="Tang H."/>
            <person name="Lucas S.M."/>
            <person name="Robertson H.M."/>
            <person name="Bork P."/>
            <person name="Koonin E.V."/>
            <person name="Zdobnov E.M."/>
            <person name="Grigoriev I.V."/>
            <person name="Lynch M."/>
            <person name="Boore J.L."/>
        </authorList>
    </citation>
    <scope>NUCLEOTIDE SEQUENCE [LARGE SCALE GENOMIC DNA]</scope>
</reference>
<gene>
    <name evidence="2" type="ORF">DAPPUDRAFT_17331</name>
</gene>
<dbReference type="HOGENOM" id="CLU_2984913_0_0_1"/>
<dbReference type="Pfam" id="PF00031">
    <property type="entry name" value="Cystatin"/>
    <property type="match status" value="1"/>
</dbReference>
<keyword evidence="3" id="KW-1185">Reference proteome</keyword>
<dbReference type="SUPFAM" id="SSF54403">
    <property type="entry name" value="Cystatin/monellin"/>
    <property type="match status" value="1"/>
</dbReference>
<dbReference type="Gene3D" id="3.10.450.10">
    <property type="match status" value="1"/>
</dbReference>
<feature type="non-terminal residue" evidence="2">
    <location>
        <position position="58"/>
    </location>
</feature>
<dbReference type="CDD" id="cd00042">
    <property type="entry name" value="CY"/>
    <property type="match status" value="1"/>
</dbReference>
<feature type="domain" description="Cystatin" evidence="1">
    <location>
        <begin position="9"/>
        <end position="56"/>
    </location>
</feature>
<dbReference type="KEGG" id="dpx:DAPPUDRAFT_17331"/>
<organism evidence="2 3">
    <name type="scientific">Daphnia pulex</name>
    <name type="common">Water flea</name>
    <dbReference type="NCBI Taxonomy" id="6669"/>
    <lineage>
        <taxon>Eukaryota</taxon>
        <taxon>Metazoa</taxon>
        <taxon>Ecdysozoa</taxon>
        <taxon>Arthropoda</taxon>
        <taxon>Crustacea</taxon>
        <taxon>Branchiopoda</taxon>
        <taxon>Diplostraca</taxon>
        <taxon>Cladocera</taxon>
        <taxon>Anomopoda</taxon>
        <taxon>Daphniidae</taxon>
        <taxon>Daphnia</taxon>
    </lineage>
</organism>
<dbReference type="PANTHER" id="PTHR47364">
    <property type="entry name" value="CYSTEINE PROTEINASE INHIBITOR 5"/>
    <property type="match status" value="1"/>
</dbReference>
<dbReference type="InterPro" id="IPR000010">
    <property type="entry name" value="Cystatin_dom"/>
</dbReference>
<evidence type="ECO:0000259" key="1">
    <source>
        <dbReference type="Pfam" id="PF00031"/>
    </source>
</evidence>